<evidence type="ECO:0000313" key="2">
    <source>
        <dbReference type="EMBL" id="CAD8650681.1"/>
    </source>
</evidence>
<dbReference type="EMBL" id="HBEZ01048651">
    <property type="protein sequence ID" value="CAD8650680.1"/>
    <property type="molecule type" value="Transcribed_RNA"/>
</dbReference>
<dbReference type="AlphaFoldDB" id="A0A6T8CKK3"/>
<proteinExistence type="predicted"/>
<dbReference type="EMBL" id="HBEZ01048652">
    <property type="protein sequence ID" value="CAD8650681.1"/>
    <property type="molecule type" value="Transcribed_RNA"/>
</dbReference>
<dbReference type="EMBL" id="HBEZ01048653">
    <property type="protein sequence ID" value="CAD8650683.1"/>
    <property type="molecule type" value="Transcribed_RNA"/>
</dbReference>
<gene>
    <name evidence="1" type="ORF">CCUR1050_LOCUS26742</name>
    <name evidence="2" type="ORF">CCUR1050_LOCUS26743</name>
    <name evidence="3" type="ORF">CCUR1050_LOCUS26744</name>
</gene>
<reference evidence="1" key="1">
    <citation type="submission" date="2021-01" db="EMBL/GenBank/DDBJ databases">
        <authorList>
            <person name="Corre E."/>
            <person name="Pelletier E."/>
            <person name="Niang G."/>
            <person name="Scheremetjew M."/>
            <person name="Finn R."/>
            <person name="Kale V."/>
            <person name="Holt S."/>
            <person name="Cochrane G."/>
            <person name="Meng A."/>
            <person name="Brown T."/>
            <person name="Cohen L."/>
        </authorList>
    </citation>
    <scope>NUCLEOTIDE SEQUENCE</scope>
    <source>
        <strain evidence="1">CCAP979/52</strain>
    </source>
</reference>
<evidence type="ECO:0000313" key="3">
    <source>
        <dbReference type="EMBL" id="CAD8650683.1"/>
    </source>
</evidence>
<protein>
    <submittedName>
        <fullName evidence="1">Uncharacterized protein</fullName>
    </submittedName>
</protein>
<evidence type="ECO:0000313" key="1">
    <source>
        <dbReference type="EMBL" id="CAD8650680.1"/>
    </source>
</evidence>
<accession>A0A6T8CKK3</accession>
<sequence>MDSGTNGCSAKGRGGGVSGRLQSVGAVREGFENARSAARVAAISSGDACCCGRYHASWARSVTSSASASTYFPGELAAAEPLLGGRTGGHAASPWMFRAVCCVVLATHIWKAGCEGHAGGNCTLSDGVEGSAENVPRSVVRRGWVGAVIGRGDSLEVVLVQWIVLSGSILV</sequence>
<name>A0A6T8CKK3_9CRYP</name>
<organism evidence="1">
    <name type="scientific">Cryptomonas curvata</name>
    <dbReference type="NCBI Taxonomy" id="233186"/>
    <lineage>
        <taxon>Eukaryota</taxon>
        <taxon>Cryptophyceae</taxon>
        <taxon>Cryptomonadales</taxon>
        <taxon>Cryptomonadaceae</taxon>
        <taxon>Cryptomonas</taxon>
    </lineage>
</organism>